<comment type="caution">
    <text evidence="2">The sequence shown here is derived from an EMBL/GenBank/DDBJ whole genome shotgun (WGS) entry which is preliminary data.</text>
</comment>
<keyword evidence="3" id="KW-1185">Reference proteome</keyword>
<evidence type="ECO:0000313" key="3">
    <source>
        <dbReference type="Proteomes" id="UP000613580"/>
    </source>
</evidence>
<organism evidence="2 3">
    <name type="scientific">Mycena chlorophos</name>
    <name type="common">Agaric fungus</name>
    <name type="synonym">Agaricus chlorophos</name>
    <dbReference type="NCBI Taxonomy" id="658473"/>
    <lineage>
        <taxon>Eukaryota</taxon>
        <taxon>Fungi</taxon>
        <taxon>Dikarya</taxon>
        <taxon>Basidiomycota</taxon>
        <taxon>Agaricomycotina</taxon>
        <taxon>Agaricomycetes</taxon>
        <taxon>Agaricomycetidae</taxon>
        <taxon>Agaricales</taxon>
        <taxon>Marasmiineae</taxon>
        <taxon>Mycenaceae</taxon>
        <taxon>Mycena</taxon>
    </lineage>
</organism>
<dbReference type="AlphaFoldDB" id="A0A8H6T1P0"/>
<accession>A0A8H6T1P0</accession>
<proteinExistence type="predicted"/>
<protein>
    <submittedName>
        <fullName evidence="2">Uncharacterized protein</fullName>
    </submittedName>
</protein>
<evidence type="ECO:0000313" key="2">
    <source>
        <dbReference type="EMBL" id="KAF7310400.1"/>
    </source>
</evidence>
<feature type="region of interest" description="Disordered" evidence="1">
    <location>
        <begin position="117"/>
        <end position="148"/>
    </location>
</feature>
<sequence length="448" mass="48847">MTEVVKLGSITPRRHLLFAMMTTDADRLRLAIALTALKFKPANVSCVSYVLQLQKVFASSQPAAPTSDGSWKTHALSLESELAALRLKYDAERISEAQCFFPSMFICNVWPERIPAPALPPTEPPPNNGQSAKKKPKKKGSAETRPSLESVLSTISSIPDSDSLFSSLSSFQQIATALTPAEATTAQRSLLLRTTQLVLGAVSSVVQPILVASELTVESQSTMLQNPSDVVFQVLSSALPILVRKTTAVSSLMNKLLDSLISSLFTPILASFVPLCNRYLGHLFPLRPTESLPVDLRPDVLRLFQSLLTPLISISSVFQHNLRGTLALIAVAHLESLFSPDRDVETNTHFGRVRSLARKDSISYLCTVLHLLFASSDDLPPPSDGPGLFETRIVDTLTRIVGRSRTWTLPLTGGVPSGSGRDAAVDEFEHDMILSVLEQFWRYSGAVQ</sequence>
<reference evidence="2" key="1">
    <citation type="submission" date="2020-05" db="EMBL/GenBank/DDBJ databases">
        <title>Mycena genomes resolve the evolution of fungal bioluminescence.</title>
        <authorList>
            <person name="Tsai I.J."/>
        </authorList>
    </citation>
    <scope>NUCLEOTIDE SEQUENCE</scope>
    <source>
        <strain evidence="2">110903Hualien_Pintung</strain>
    </source>
</reference>
<evidence type="ECO:0000256" key="1">
    <source>
        <dbReference type="SAM" id="MobiDB-lite"/>
    </source>
</evidence>
<name>A0A8H6T1P0_MYCCL</name>
<dbReference type="EMBL" id="JACAZE010000007">
    <property type="protein sequence ID" value="KAF7310400.1"/>
    <property type="molecule type" value="Genomic_DNA"/>
</dbReference>
<feature type="compositionally biased region" description="Pro residues" evidence="1">
    <location>
        <begin position="117"/>
        <end position="127"/>
    </location>
</feature>
<dbReference type="OrthoDB" id="2684605at2759"/>
<dbReference type="Proteomes" id="UP000613580">
    <property type="component" value="Unassembled WGS sequence"/>
</dbReference>
<gene>
    <name evidence="2" type="ORF">HMN09_00582000</name>
</gene>